<evidence type="ECO:0000313" key="2">
    <source>
        <dbReference type="Proteomes" id="UP000193719"/>
    </source>
</evidence>
<protein>
    <submittedName>
        <fullName evidence="1">Uncharacterized protein</fullName>
    </submittedName>
</protein>
<accession>A0A1Y1VCD8</accession>
<dbReference type="Proteomes" id="UP000193719">
    <property type="component" value="Unassembled WGS sequence"/>
</dbReference>
<dbReference type="AlphaFoldDB" id="A0A1Y1VCD8"/>
<keyword evidence="2" id="KW-1185">Reference proteome</keyword>
<dbReference type="EMBL" id="MCFH01000015">
    <property type="protein sequence ID" value="ORX52545.1"/>
    <property type="molecule type" value="Genomic_DNA"/>
</dbReference>
<gene>
    <name evidence="1" type="ORF">BCR36DRAFT_582492</name>
</gene>
<comment type="caution">
    <text evidence="1">The sequence shown here is derived from an EMBL/GenBank/DDBJ whole genome shotgun (WGS) entry which is preliminary data.</text>
</comment>
<organism evidence="1 2">
    <name type="scientific">Piromyces finnis</name>
    <dbReference type="NCBI Taxonomy" id="1754191"/>
    <lineage>
        <taxon>Eukaryota</taxon>
        <taxon>Fungi</taxon>
        <taxon>Fungi incertae sedis</taxon>
        <taxon>Chytridiomycota</taxon>
        <taxon>Chytridiomycota incertae sedis</taxon>
        <taxon>Neocallimastigomycetes</taxon>
        <taxon>Neocallimastigales</taxon>
        <taxon>Neocallimastigaceae</taxon>
        <taxon>Piromyces</taxon>
    </lineage>
</organism>
<proteinExistence type="predicted"/>
<dbReference type="OrthoDB" id="2146875at2759"/>
<name>A0A1Y1VCD8_9FUNG</name>
<sequence>MVHARNSFYIIGIKRSEQDKDFDQETYDVQQSIVELVNDRMNTIYDIISKNVVSYGEKDAIIKELYETLPLPKDSKFLFINNNRPKSNFKPNPNSRINYISINSKLVKYVCPVLNYYTIKAYLSDTIVKQVEQLPNIIYCEESKSEKLY</sequence>
<evidence type="ECO:0000313" key="1">
    <source>
        <dbReference type="EMBL" id="ORX52545.1"/>
    </source>
</evidence>
<reference evidence="1 2" key="2">
    <citation type="submission" date="2016-08" db="EMBL/GenBank/DDBJ databases">
        <title>Pervasive Adenine N6-methylation of Active Genes in Fungi.</title>
        <authorList>
            <consortium name="DOE Joint Genome Institute"/>
            <person name="Mondo S.J."/>
            <person name="Dannebaum R.O."/>
            <person name="Kuo R.C."/>
            <person name="Labutti K."/>
            <person name="Haridas S."/>
            <person name="Kuo A."/>
            <person name="Salamov A."/>
            <person name="Ahrendt S.R."/>
            <person name="Lipzen A."/>
            <person name="Sullivan W."/>
            <person name="Andreopoulos W.B."/>
            <person name="Clum A."/>
            <person name="Lindquist E."/>
            <person name="Daum C."/>
            <person name="Ramamoorthy G.K."/>
            <person name="Gryganskyi A."/>
            <person name="Culley D."/>
            <person name="Magnuson J.K."/>
            <person name="James T.Y."/>
            <person name="O'Malley M.A."/>
            <person name="Stajich J.E."/>
            <person name="Spatafora J.W."/>
            <person name="Visel A."/>
            <person name="Grigoriev I.V."/>
        </authorList>
    </citation>
    <scope>NUCLEOTIDE SEQUENCE [LARGE SCALE GENOMIC DNA]</scope>
    <source>
        <strain evidence="2">finn</strain>
    </source>
</reference>
<reference evidence="1 2" key="1">
    <citation type="submission" date="2016-08" db="EMBL/GenBank/DDBJ databases">
        <title>Genomes of anaerobic fungi encode conserved fungal cellulosomes for biomass hydrolysis.</title>
        <authorList>
            <consortium name="DOE Joint Genome Institute"/>
            <person name="Haitjema C.H."/>
            <person name="Gilmore S.P."/>
            <person name="Henske J.K."/>
            <person name="Solomon K.V."/>
            <person name="De Groot R."/>
            <person name="Kuo A."/>
            <person name="Mondo S.J."/>
            <person name="Salamov A.A."/>
            <person name="Labutti K."/>
            <person name="Zhao Z."/>
            <person name="Chiniquy J."/>
            <person name="Barry K."/>
            <person name="Brewer H.M."/>
            <person name="Purvine S.O."/>
            <person name="Wright A.T."/>
            <person name="Boxma B."/>
            <person name="Van Alen T."/>
            <person name="Hackstein J.H."/>
            <person name="Baker S.E."/>
            <person name="Grigoriev I.V."/>
            <person name="O'Malley M.A."/>
        </authorList>
    </citation>
    <scope>NUCLEOTIDE SEQUENCE [LARGE SCALE GENOMIC DNA]</scope>
    <source>
        <strain evidence="2">finn</strain>
    </source>
</reference>